<dbReference type="NCBIfam" id="TIGR00778">
    <property type="entry name" value="ahpD_dom"/>
    <property type="match status" value="1"/>
</dbReference>
<name>A0A1G7FUW2_9EURY</name>
<keyword evidence="2" id="KW-0560">Oxidoreductase</keyword>
<dbReference type="NCBIfam" id="TIGR01926">
    <property type="entry name" value="peroxid_rel"/>
    <property type="match status" value="1"/>
</dbReference>
<dbReference type="Pfam" id="PF02627">
    <property type="entry name" value="CMD"/>
    <property type="match status" value="1"/>
</dbReference>
<proteinExistence type="predicted"/>
<dbReference type="SUPFAM" id="SSF69118">
    <property type="entry name" value="AhpD-like"/>
    <property type="match status" value="1"/>
</dbReference>
<dbReference type="GO" id="GO:0051920">
    <property type="term" value="F:peroxiredoxin activity"/>
    <property type="evidence" value="ECO:0007669"/>
    <property type="project" value="InterPro"/>
</dbReference>
<dbReference type="Proteomes" id="UP000199076">
    <property type="component" value="Unassembled WGS sequence"/>
</dbReference>
<gene>
    <name evidence="2" type="ORF">SAMN05216218_101361</name>
</gene>
<dbReference type="InterPro" id="IPR003779">
    <property type="entry name" value="CMD-like"/>
</dbReference>
<evidence type="ECO:0000313" key="2">
    <source>
        <dbReference type="EMBL" id="SDE79676.1"/>
    </source>
</evidence>
<feature type="domain" description="Carboxymuconolactone decarboxylase-like" evidence="1">
    <location>
        <begin position="50"/>
        <end position="97"/>
    </location>
</feature>
<keyword evidence="3" id="KW-1185">Reference proteome</keyword>
<accession>A0A1G7FUW2</accession>
<dbReference type="PANTHER" id="PTHR35446">
    <property type="entry name" value="SI:CH211-175M2.5"/>
    <property type="match status" value="1"/>
</dbReference>
<dbReference type="RefSeq" id="WP_092687158.1">
    <property type="nucleotide sequence ID" value="NZ_FNBK01000001.1"/>
</dbReference>
<dbReference type="PANTHER" id="PTHR35446:SF2">
    <property type="entry name" value="CARBOXYMUCONOLACTONE DECARBOXYLASE-LIKE DOMAIN-CONTAINING PROTEIN"/>
    <property type="match status" value="1"/>
</dbReference>
<dbReference type="AlphaFoldDB" id="A0A1G7FUW2"/>
<protein>
    <submittedName>
        <fullName evidence="2">Uncharacterized peroxidase-related enzyme</fullName>
    </submittedName>
</protein>
<keyword evidence="2" id="KW-0575">Peroxidase</keyword>
<dbReference type="InterPro" id="IPR010195">
    <property type="entry name" value="Uncharacterised_peroxidase-rel"/>
</dbReference>
<dbReference type="Gene3D" id="1.20.1290.10">
    <property type="entry name" value="AhpD-like"/>
    <property type="match status" value="1"/>
</dbReference>
<organism evidence="2 3">
    <name type="scientific">Halorientalis regularis</name>
    <dbReference type="NCBI Taxonomy" id="660518"/>
    <lineage>
        <taxon>Archaea</taxon>
        <taxon>Methanobacteriati</taxon>
        <taxon>Methanobacteriota</taxon>
        <taxon>Stenosarchaea group</taxon>
        <taxon>Halobacteria</taxon>
        <taxon>Halobacteriales</taxon>
        <taxon>Haloarculaceae</taxon>
        <taxon>Halorientalis</taxon>
    </lineage>
</organism>
<reference evidence="3" key="1">
    <citation type="submission" date="2016-10" db="EMBL/GenBank/DDBJ databases">
        <authorList>
            <person name="Varghese N."/>
            <person name="Submissions S."/>
        </authorList>
    </citation>
    <scope>NUCLEOTIDE SEQUENCE [LARGE SCALE GENOMIC DNA]</scope>
    <source>
        <strain evidence="3">IBRC-M 10760</strain>
    </source>
</reference>
<dbReference type="InterPro" id="IPR004675">
    <property type="entry name" value="AhpD_core"/>
</dbReference>
<dbReference type="InterPro" id="IPR029032">
    <property type="entry name" value="AhpD-like"/>
</dbReference>
<dbReference type="Gene3D" id="1.20.5.810">
    <property type="entry name" value="AhpD-like"/>
    <property type="match status" value="1"/>
</dbReference>
<dbReference type="EMBL" id="FNBK01000001">
    <property type="protein sequence ID" value="SDE79676.1"/>
    <property type="molecule type" value="Genomic_DNA"/>
</dbReference>
<dbReference type="STRING" id="660518.SAMN05216218_101361"/>
<evidence type="ECO:0000259" key="1">
    <source>
        <dbReference type="Pfam" id="PF02627"/>
    </source>
</evidence>
<evidence type="ECO:0000313" key="3">
    <source>
        <dbReference type="Proteomes" id="UP000199076"/>
    </source>
</evidence>
<sequence length="191" mass="21823">MGDETDAMTRFEVPDIEDLPADLQERIEEETERAGFTPNVFLALGYRPKQARAFVEYHDALLEETALEREEIEMLIVTVSGINDCLYCIVAHGALCRIYADAPMLAEQLAANHRTADISDTHRAMLDFAVKLTEEPERIEDEDLQRLRDHGFSQEAIWDIGNVVSFYNLSNRMAHLADMRPNEEFYTLGRA</sequence>